<keyword evidence="1" id="KW-0812">Transmembrane</keyword>
<evidence type="ECO:0000256" key="1">
    <source>
        <dbReference type="SAM" id="Phobius"/>
    </source>
</evidence>
<reference evidence="2 3" key="1">
    <citation type="submission" date="2009-09" db="EMBL/GenBank/DDBJ databases">
        <authorList>
            <person name="Weinstock G."/>
            <person name="Sodergren E."/>
            <person name="Clifton S."/>
            <person name="Fulton L."/>
            <person name="Fulton B."/>
            <person name="Courtney L."/>
            <person name="Fronick C."/>
            <person name="Harrison M."/>
            <person name="Strong C."/>
            <person name="Farmer C."/>
            <person name="Delahaunty K."/>
            <person name="Markovic C."/>
            <person name="Hall O."/>
            <person name="Minx P."/>
            <person name="Tomlinson C."/>
            <person name="Mitreva M."/>
            <person name="Nelson J."/>
            <person name="Hou S."/>
            <person name="Wollam A."/>
            <person name="Pepin K.H."/>
            <person name="Johnson M."/>
            <person name="Bhonagiri V."/>
            <person name="Nash W.E."/>
            <person name="Warren W."/>
            <person name="Chinwalla A."/>
            <person name="Mardis E.R."/>
            <person name="Wilson R.K."/>
        </authorList>
    </citation>
    <scope>NUCLEOTIDE SEQUENCE [LARGE SCALE GENOMIC DNA]</scope>
    <source>
        <strain evidence="2 3">F0319</strain>
    </source>
</reference>
<accession>C9MQJ1</accession>
<feature type="transmembrane region" description="Helical" evidence="1">
    <location>
        <begin position="24"/>
        <end position="43"/>
    </location>
</feature>
<gene>
    <name evidence="2" type="ORF">HMPREF0973_01891</name>
</gene>
<dbReference type="Proteomes" id="UP000003327">
    <property type="component" value="Unassembled WGS sequence"/>
</dbReference>
<dbReference type="EMBL" id="ACVA01000047">
    <property type="protein sequence ID" value="EEX18106.1"/>
    <property type="molecule type" value="Genomic_DNA"/>
</dbReference>
<proteinExistence type="predicted"/>
<comment type="caution">
    <text evidence="2">The sequence shown here is derived from an EMBL/GenBank/DDBJ whole genome shotgun (WGS) entry which is preliminary data.</text>
</comment>
<evidence type="ECO:0000313" key="3">
    <source>
        <dbReference type="Proteomes" id="UP000003327"/>
    </source>
</evidence>
<sequence>MVVLIFMTGSPSFSHLFANRFPPVPAFFITCSPFLSNVLRIIYTRI</sequence>
<organism evidence="2 3">
    <name type="scientific">Prevotella veroralis F0319</name>
    <dbReference type="NCBI Taxonomy" id="649761"/>
    <lineage>
        <taxon>Bacteria</taxon>
        <taxon>Pseudomonadati</taxon>
        <taxon>Bacteroidota</taxon>
        <taxon>Bacteroidia</taxon>
        <taxon>Bacteroidales</taxon>
        <taxon>Prevotellaceae</taxon>
        <taxon>Prevotella</taxon>
    </lineage>
</organism>
<name>C9MQJ1_9BACT</name>
<keyword evidence="1" id="KW-0472">Membrane</keyword>
<dbReference type="HOGENOM" id="CLU_3274799_0_0_10"/>
<dbReference type="STRING" id="649761.HMPREF0973_01891"/>
<keyword evidence="3" id="KW-1185">Reference proteome</keyword>
<protein>
    <submittedName>
        <fullName evidence="2">Uncharacterized protein</fullName>
    </submittedName>
</protein>
<keyword evidence="1" id="KW-1133">Transmembrane helix</keyword>
<dbReference type="AlphaFoldDB" id="C9MQJ1"/>
<evidence type="ECO:0000313" key="2">
    <source>
        <dbReference type="EMBL" id="EEX18106.1"/>
    </source>
</evidence>